<gene>
    <name evidence="1" type="ORF">SAMN04487901_102168</name>
</gene>
<dbReference type="AlphaFoldDB" id="A0A1G7T8R4"/>
<dbReference type="EMBL" id="FNCQ01000002">
    <property type="protein sequence ID" value="SDG31472.1"/>
    <property type="molecule type" value="Genomic_DNA"/>
</dbReference>
<evidence type="ECO:0000313" key="2">
    <source>
        <dbReference type="Proteomes" id="UP000198779"/>
    </source>
</evidence>
<keyword evidence="2" id="KW-1185">Reference proteome</keyword>
<dbReference type="Proteomes" id="UP000198779">
    <property type="component" value="Unassembled WGS sequence"/>
</dbReference>
<dbReference type="InterPro" id="IPR046070">
    <property type="entry name" value="DUF6029"/>
</dbReference>
<reference evidence="2" key="1">
    <citation type="submission" date="2016-10" db="EMBL/GenBank/DDBJ databases">
        <authorList>
            <person name="Varghese N."/>
            <person name="Submissions S."/>
        </authorList>
    </citation>
    <scope>NUCLEOTIDE SEQUENCE [LARGE SCALE GENOMIC DNA]</scope>
    <source>
        <strain evidence="2">BP1-148</strain>
    </source>
</reference>
<dbReference type="STRING" id="645274.SAMN04487901_102168"/>
<protein>
    <submittedName>
        <fullName evidence="1">Uncharacterized protein</fullName>
    </submittedName>
</protein>
<accession>A0A1G7T8R4</accession>
<organism evidence="1 2">
    <name type="scientific">Prevotella communis</name>
    <dbReference type="NCBI Taxonomy" id="2913614"/>
    <lineage>
        <taxon>Bacteria</taxon>
        <taxon>Pseudomonadati</taxon>
        <taxon>Bacteroidota</taxon>
        <taxon>Bacteroidia</taxon>
        <taxon>Bacteroidales</taxon>
        <taxon>Prevotellaceae</taxon>
        <taxon>Prevotella</taxon>
    </lineage>
</organism>
<sequence length="530" mass="60260">MKRTLLIVFSLTISILHIGAQEEQKGITLSGSIQSDVLLPQDDEKIGAKKTGDLLTNTYVDLQMQSKHVDAGARLEYLEHPLPGFENDFKGWGIPSLWVKGKLGNNEFTLGTFYEQFGSGFILRTYEERSLGIDNSLLGARLQAKPLKGVVLKFLSGKQRHYWKWDGGLVSGADAEVALDEWISKLRQHDTRLSLGASWVNKYEKDEDIFVDPTHRLNLPKYVNAWDVRTTLNRGPWGILAEYAQKTQDPSFDNDYTYDPGHVAMLSGSYSENGLSILVQAKRSENMSFRSKRSMLGTSSFINHLPAFTLDHTYALAALYPYATQLADGEWAYQAEVGYNFKRKTTLGGKYGMNVKLNYSYVRAIQHAWLKWGEDTYYQDLNVQVTRRLTRDVKLNMMYMNQRYNKTVIEGEGGMIHSDIFVADAMFQIAHSTKLRTELQYLTTKQDERDWAFALAELSLAPHWMITVSDMWNCGVTDTHYYQGLVTYNIGSHRIQAGYGRTRAGYNCSGGVCRYVPATKGFTLSYNYNF</sequence>
<dbReference type="Pfam" id="PF19494">
    <property type="entry name" value="DUF6029"/>
    <property type="match status" value="1"/>
</dbReference>
<evidence type="ECO:0000313" key="1">
    <source>
        <dbReference type="EMBL" id="SDG31472.1"/>
    </source>
</evidence>
<proteinExistence type="predicted"/>
<dbReference type="RefSeq" id="WP_091814687.1">
    <property type="nucleotide sequence ID" value="NZ_FNCQ01000002.1"/>
</dbReference>
<name>A0A1G7T8R4_9BACT</name>